<gene>
    <name evidence="4" type="ORF">EHAR0213_LOCUS6499</name>
</gene>
<dbReference type="Pfam" id="PF01655">
    <property type="entry name" value="Ribosomal_L32e"/>
    <property type="match status" value="1"/>
</dbReference>
<dbReference type="PANTHER" id="PTHR23413:SF1">
    <property type="entry name" value="RIBOSOMAL PROTEIN L32"/>
    <property type="match status" value="1"/>
</dbReference>
<evidence type="ECO:0000256" key="2">
    <source>
        <dbReference type="ARBA" id="ARBA00022980"/>
    </source>
</evidence>
<dbReference type="GO" id="GO:0006412">
    <property type="term" value="P:translation"/>
    <property type="evidence" value="ECO:0007669"/>
    <property type="project" value="InterPro"/>
</dbReference>
<dbReference type="PANTHER" id="PTHR23413">
    <property type="entry name" value="60S RIBOSOMAL PROTEIN L32 AND DNA-DIRECTED RNA POLYMERASE II, SUBUNIT N"/>
    <property type="match status" value="1"/>
</dbReference>
<evidence type="ECO:0000313" key="4">
    <source>
        <dbReference type="EMBL" id="CAE0347588.1"/>
    </source>
</evidence>
<dbReference type="CDD" id="cd00513">
    <property type="entry name" value="Ribosomal_L32_L32e"/>
    <property type="match status" value="1"/>
</dbReference>
<sequence>MGVTSINRRKKEFKRVKPFNRHHSDRYLRLDPSWRKPRGIDNAVRRKFRGTLRMVNIGYKNNNKTRHTIKGGFKKFLLRDPKDIELLLMNNRTHAGEIAHTISAKKRVEIINRAKELNVKITNVNGKVRKAPTE</sequence>
<evidence type="ECO:0000256" key="1">
    <source>
        <dbReference type="ARBA" id="ARBA00008431"/>
    </source>
</evidence>
<proteinExistence type="inferred from homology"/>
<dbReference type="SMART" id="SM01393">
    <property type="entry name" value="Ribosomal_L32e"/>
    <property type="match status" value="1"/>
</dbReference>
<comment type="similarity">
    <text evidence="1">Belongs to the eukaryotic ribosomal protein eL32 family.</text>
</comment>
<dbReference type="GO" id="GO:0022625">
    <property type="term" value="C:cytosolic large ribosomal subunit"/>
    <property type="evidence" value="ECO:0007669"/>
    <property type="project" value="TreeGrafter"/>
</dbReference>
<protein>
    <recommendedName>
        <fullName evidence="5">60S ribosomal protein L32</fullName>
    </recommendedName>
</protein>
<accession>A0A7S3J982</accession>
<dbReference type="SUPFAM" id="SSF52042">
    <property type="entry name" value="Ribosomal protein L32e"/>
    <property type="match status" value="1"/>
</dbReference>
<evidence type="ECO:0008006" key="5">
    <source>
        <dbReference type="Google" id="ProtNLM"/>
    </source>
</evidence>
<evidence type="ECO:0000256" key="3">
    <source>
        <dbReference type="ARBA" id="ARBA00023274"/>
    </source>
</evidence>
<dbReference type="GO" id="GO:0003735">
    <property type="term" value="F:structural constituent of ribosome"/>
    <property type="evidence" value="ECO:0007669"/>
    <property type="project" value="InterPro"/>
</dbReference>
<dbReference type="InterPro" id="IPR036351">
    <property type="entry name" value="Ribosomal_eL32_sf"/>
</dbReference>
<dbReference type="EMBL" id="HBII01015304">
    <property type="protein sequence ID" value="CAE0347588.1"/>
    <property type="molecule type" value="Transcribed_RNA"/>
</dbReference>
<reference evidence="4" key="1">
    <citation type="submission" date="2021-01" db="EMBL/GenBank/DDBJ databases">
        <authorList>
            <person name="Corre E."/>
            <person name="Pelletier E."/>
            <person name="Niang G."/>
            <person name="Scheremetjew M."/>
            <person name="Finn R."/>
            <person name="Kale V."/>
            <person name="Holt S."/>
            <person name="Cochrane G."/>
            <person name="Meng A."/>
            <person name="Brown T."/>
            <person name="Cohen L."/>
        </authorList>
    </citation>
    <scope>NUCLEOTIDE SEQUENCE</scope>
    <source>
        <strain evidence="4">FSP1.4</strain>
    </source>
</reference>
<name>A0A7S3J982_9SPIT</name>
<dbReference type="PROSITE" id="PS00580">
    <property type="entry name" value="RIBOSOMAL_L32E"/>
    <property type="match status" value="1"/>
</dbReference>
<keyword evidence="2" id="KW-0689">Ribosomal protein</keyword>
<dbReference type="InterPro" id="IPR018263">
    <property type="entry name" value="Ribosomal_eL32_CS"/>
</dbReference>
<dbReference type="AlphaFoldDB" id="A0A7S3J982"/>
<keyword evidence="3" id="KW-0687">Ribonucleoprotein</keyword>
<organism evidence="4">
    <name type="scientific">Euplotes harpa</name>
    <dbReference type="NCBI Taxonomy" id="151035"/>
    <lineage>
        <taxon>Eukaryota</taxon>
        <taxon>Sar</taxon>
        <taxon>Alveolata</taxon>
        <taxon>Ciliophora</taxon>
        <taxon>Intramacronucleata</taxon>
        <taxon>Spirotrichea</taxon>
        <taxon>Hypotrichia</taxon>
        <taxon>Euplotida</taxon>
        <taxon>Euplotidae</taxon>
        <taxon>Euplotes</taxon>
    </lineage>
</organism>
<dbReference type="InterPro" id="IPR001515">
    <property type="entry name" value="Ribosomal_eL32"/>
</dbReference>